<dbReference type="AlphaFoldDB" id="A0A5C8I500"/>
<evidence type="ECO:0008006" key="3">
    <source>
        <dbReference type="Google" id="ProtNLM"/>
    </source>
</evidence>
<dbReference type="OrthoDB" id="5120662at2"/>
<dbReference type="Proteomes" id="UP000321034">
    <property type="component" value="Unassembled WGS sequence"/>
</dbReference>
<dbReference type="EMBL" id="VRSV01000001">
    <property type="protein sequence ID" value="TXK13240.1"/>
    <property type="molecule type" value="Genomic_DNA"/>
</dbReference>
<gene>
    <name evidence="1" type="ORF">FVP77_07450</name>
</gene>
<accession>A0A5C8I500</accession>
<proteinExistence type="predicted"/>
<comment type="caution">
    <text evidence="1">The sequence shown here is derived from an EMBL/GenBank/DDBJ whole genome shotgun (WGS) entry which is preliminary data.</text>
</comment>
<dbReference type="RefSeq" id="WP_147893908.1">
    <property type="nucleotide sequence ID" value="NZ_BAAANR010000001.1"/>
</dbReference>
<sequence length="83" mass="9565">MQTLEREAPTFDLPPWVRLTRAAATLWRVADADGRPLGHVRAVAVADGWRFRAERYHGGTRSFRSLGEFWAVSDAFDCLRYQR</sequence>
<reference evidence="1 2" key="1">
    <citation type="submission" date="2019-08" db="EMBL/GenBank/DDBJ databases">
        <authorList>
            <person name="Dong K."/>
        </authorList>
    </citation>
    <scope>NUCLEOTIDE SEQUENCE [LARGE SCALE GENOMIC DNA]</scope>
    <source>
        <strain evidence="1 2">JCM14558</strain>
    </source>
</reference>
<evidence type="ECO:0000313" key="1">
    <source>
        <dbReference type="EMBL" id="TXK13240.1"/>
    </source>
</evidence>
<protein>
    <recommendedName>
        <fullName evidence="3">DNA mismatch repair protein</fullName>
    </recommendedName>
</protein>
<organism evidence="1 2">
    <name type="scientific">Microbacterium hatanonis</name>
    <dbReference type="NCBI Taxonomy" id="404366"/>
    <lineage>
        <taxon>Bacteria</taxon>
        <taxon>Bacillati</taxon>
        <taxon>Actinomycetota</taxon>
        <taxon>Actinomycetes</taxon>
        <taxon>Micrococcales</taxon>
        <taxon>Microbacteriaceae</taxon>
        <taxon>Microbacterium</taxon>
    </lineage>
</organism>
<name>A0A5C8I500_9MICO</name>
<keyword evidence="2" id="KW-1185">Reference proteome</keyword>
<evidence type="ECO:0000313" key="2">
    <source>
        <dbReference type="Proteomes" id="UP000321034"/>
    </source>
</evidence>